<reference evidence="1 2" key="1">
    <citation type="submission" date="2017-04" db="EMBL/GenBank/DDBJ databases">
        <title>Draft genome sequences of Alloscardovia macacae UMA81211 and UMA81212 isolated from the feces of a rhesus macaque (Macaca mulatta).</title>
        <authorList>
            <person name="Albert K."/>
            <person name="Sela D.A."/>
        </authorList>
    </citation>
    <scope>NUCLEOTIDE SEQUENCE [LARGE SCALE GENOMIC DNA]</scope>
    <source>
        <strain evidence="1 2">UMA81212</strain>
    </source>
</reference>
<proteinExistence type="predicted"/>
<organism evidence="1 2">
    <name type="scientific">Alloscardovia macacae</name>
    <dbReference type="NCBI Taxonomy" id="1160091"/>
    <lineage>
        <taxon>Bacteria</taxon>
        <taxon>Bacillati</taxon>
        <taxon>Actinomycetota</taxon>
        <taxon>Actinomycetes</taxon>
        <taxon>Bifidobacteriales</taxon>
        <taxon>Bifidobacteriaceae</taxon>
        <taxon>Alloscardovia</taxon>
    </lineage>
</organism>
<dbReference type="Gene3D" id="3.40.50.300">
    <property type="entry name" value="P-loop containing nucleotide triphosphate hydrolases"/>
    <property type="match status" value="1"/>
</dbReference>
<dbReference type="EMBL" id="NEKC01000007">
    <property type="protein sequence ID" value="OTA29249.1"/>
    <property type="molecule type" value="Genomic_DNA"/>
</dbReference>
<evidence type="ECO:0000313" key="1">
    <source>
        <dbReference type="EMBL" id="OTA29249.1"/>
    </source>
</evidence>
<gene>
    <name evidence="1" type="ORF">B9T39_03785</name>
</gene>
<comment type="caution">
    <text evidence="1">The sequence shown here is derived from an EMBL/GenBank/DDBJ whole genome shotgun (WGS) entry which is preliminary data.</text>
</comment>
<accession>A0A1Y2SY94</accession>
<dbReference type="Pfam" id="PF03237">
    <property type="entry name" value="Terminase_6N"/>
    <property type="match status" value="1"/>
</dbReference>
<dbReference type="STRING" id="1160091.B9T39_03785"/>
<dbReference type="AlphaFoldDB" id="A0A1Y2SY94"/>
<protein>
    <submittedName>
        <fullName evidence="1">Terminase</fullName>
    </submittedName>
</protein>
<dbReference type="RefSeq" id="WP_086106501.1">
    <property type="nucleotide sequence ID" value="NZ_NEKC01000007.1"/>
</dbReference>
<sequence length="481" mass="53356">MNPQPSTPRLSDLARHCILPEGIVSTDFPRYEKALNALGVTYDAWQHGLLMALFGKRKDGKYACGVGGAVLSIPRQVGKTFMIGTALIMHCALTPGLTVLWTAHHTRTSGETFRNLSDLVQRKVFQRFLDKVRRANGQQEISFTNGSRILFGAREQGFGRGFDAVDVIAFDECQILSQAAMEDMVPTTNASPNPLILYMGTPPRPKDDGEAFSVKRLNAIKGLDKDTLYVEFSADRTCDLDDREQWRKANPSYPQRTSESSILRMRRQFSDDSFRREALGIWDETVSHSVIDLRQWESATVPQRRDGGFKSYALDMTPDRSTLTIGACMKYEDGSCHIEMVAQKNVAEDGLQWAIDWLAERWDDTASVVVDSQGPAMTLVDDLLSAGVMVTVLQTKDVGQATGRFLDLLATGQLSHLPDTLQQSLAVAVHNVTTRPLGRSGLFGWNKTGSDVDISPLVACSFAIQGAYTTLRRPGVHEYIW</sequence>
<evidence type="ECO:0000313" key="2">
    <source>
        <dbReference type="Proteomes" id="UP000243540"/>
    </source>
</evidence>
<name>A0A1Y2SY94_9BIFI</name>
<dbReference type="Proteomes" id="UP000243540">
    <property type="component" value="Unassembled WGS sequence"/>
</dbReference>
<dbReference type="InterPro" id="IPR027417">
    <property type="entry name" value="P-loop_NTPase"/>
</dbReference>